<evidence type="ECO:0000256" key="6">
    <source>
        <dbReference type="ARBA" id="ARBA00022840"/>
    </source>
</evidence>
<dbReference type="InterPro" id="IPR000330">
    <property type="entry name" value="SNF2_N"/>
</dbReference>
<name>A0A8H7E2X4_9EURO</name>
<dbReference type="Pfam" id="PF00271">
    <property type="entry name" value="Helicase_C"/>
    <property type="match status" value="1"/>
</dbReference>
<evidence type="ECO:0000259" key="8">
    <source>
        <dbReference type="PROSITE" id="PS50089"/>
    </source>
</evidence>
<dbReference type="InterPro" id="IPR001841">
    <property type="entry name" value="Znf_RING"/>
</dbReference>
<comment type="caution">
    <text evidence="11">The sequence shown here is derived from an EMBL/GenBank/DDBJ whole genome shotgun (WGS) entry which is preliminary data.</text>
</comment>
<dbReference type="OrthoDB" id="448448at2759"/>
<evidence type="ECO:0000313" key="12">
    <source>
        <dbReference type="Proteomes" id="UP000606974"/>
    </source>
</evidence>
<keyword evidence="2" id="KW-0547">Nucleotide-binding</keyword>
<accession>A0A8H7E2X4</accession>
<evidence type="ECO:0000259" key="10">
    <source>
        <dbReference type="PROSITE" id="PS51194"/>
    </source>
</evidence>
<reference evidence="11" key="1">
    <citation type="submission" date="2020-02" db="EMBL/GenBank/DDBJ databases">
        <authorList>
            <person name="Palmer J.M."/>
        </authorList>
    </citation>
    <scope>NUCLEOTIDE SEQUENCE</scope>
    <source>
        <strain evidence="11">EPUS1.4</strain>
        <tissue evidence="11">Thallus</tissue>
    </source>
</reference>
<feature type="domain" description="Helicase C-terminal" evidence="10">
    <location>
        <begin position="793"/>
        <end position="936"/>
    </location>
</feature>
<dbReference type="Proteomes" id="UP000606974">
    <property type="component" value="Unassembled WGS sequence"/>
</dbReference>
<dbReference type="InterPro" id="IPR017907">
    <property type="entry name" value="Znf_RING_CS"/>
</dbReference>
<feature type="domain" description="Helicase ATP-binding" evidence="9">
    <location>
        <begin position="372"/>
        <end position="557"/>
    </location>
</feature>
<dbReference type="AlphaFoldDB" id="A0A8H7E2X4"/>
<keyword evidence="5" id="KW-0862">Zinc</keyword>
<evidence type="ECO:0000256" key="4">
    <source>
        <dbReference type="ARBA" id="ARBA00022801"/>
    </source>
</evidence>
<dbReference type="InterPro" id="IPR001650">
    <property type="entry name" value="Helicase_C-like"/>
</dbReference>
<dbReference type="GO" id="GO:0008270">
    <property type="term" value="F:zinc ion binding"/>
    <property type="evidence" value="ECO:0007669"/>
    <property type="project" value="UniProtKB-KW"/>
</dbReference>
<evidence type="ECO:0000256" key="2">
    <source>
        <dbReference type="ARBA" id="ARBA00022741"/>
    </source>
</evidence>
<keyword evidence="12" id="KW-1185">Reference proteome</keyword>
<keyword evidence="1" id="KW-0479">Metal-binding</keyword>
<dbReference type="PANTHER" id="PTHR45626">
    <property type="entry name" value="TRANSCRIPTION TERMINATION FACTOR 2-RELATED"/>
    <property type="match status" value="1"/>
</dbReference>
<dbReference type="SMART" id="SM00487">
    <property type="entry name" value="DEXDc"/>
    <property type="match status" value="1"/>
</dbReference>
<keyword evidence="4" id="KW-0378">Hydrolase</keyword>
<gene>
    <name evidence="11" type="ORF">GJ744_002076</name>
</gene>
<dbReference type="GO" id="GO:0005634">
    <property type="term" value="C:nucleus"/>
    <property type="evidence" value="ECO:0007669"/>
    <property type="project" value="TreeGrafter"/>
</dbReference>
<evidence type="ECO:0000259" key="9">
    <source>
        <dbReference type="PROSITE" id="PS51192"/>
    </source>
</evidence>
<dbReference type="GO" id="GO:0016787">
    <property type="term" value="F:hydrolase activity"/>
    <property type="evidence" value="ECO:0007669"/>
    <property type="project" value="UniProtKB-KW"/>
</dbReference>
<dbReference type="PROSITE" id="PS51192">
    <property type="entry name" value="HELICASE_ATP_BIND_1"/>
    <property type="match status" value="1"/>
</dbReference>
<dbReference type="EMBL" id="JAACFV010000133">
    <property type="protein sequence ID" value="KAF7504581.1"/>
    <property type="molecule type" value="Genomic_DNA"/>
</dbReference>
<dbReference type="PROSITE" id="PS00518">
    <property type="entry name" value="ZF_RING_1"/>
    <property type="match status" value="1"/>
</dbReference>
<feature type="domain" description="RING-type" evidence="8">
    <location>
        <begin position="698"/>
        <end position="752"/>
    </location>
</feature>
<dbReference type="SUPFAM" id="SSF52540">
    <property type="entry name" value="P-loop containing nucleoside triphosphate hydrolases"/>
    <property type="match status" value="2"/>
</dbReference>
<dbReference type="CDD" id="cd18008">
    <property type="entry name" value="DEXDc_SHPRH-like"/>
    <property type="match status" value="1"/>
</dbReference>
<dbReference type="InterPro" id="IPR027417">
    <property type="entry name" value="P-loop_NTPase"/>
</dbReference>
<evidence type="ECO:0000313" key="11">
    <source>
        <dbReference type="EMBL" id="KAF7504581.1"/>
    </source>
</evidence>
<dbReference type="SMART" id="SM00490">
    <property type="entry name" value="HELICc"/>
    <property type="match status" value="1"/>
</dbReference>
<dbReference type="InterPro" id="IPR050628">
    <property type="entry name" value="SNF2_RAD54_helicase_TF"/>
</dbReference>
<protein>
    <submittedName>
        <fullName evidence="11">Uncharacterized protein</fullName>
    </submittedName>
</protein>
<evidence type="ECO:0000256" key="7">
    <source>
        <dbReference type="PROSITE-ProRule" id="PRU00175"/>
    </source>
</evidence>
<dbReference type="PANTHER" id="PTHR45626:SF52">
    <property type="entry name" value="SINGLE-STRANDED DNA-DEPENDENT ATPASE (EUROFUNG)"/>
    <property type="match status" value="1"/>
</dbReference>
<dbReference type="GO" id="GO:0006281">
    <property type="term" value="P:DNA repair"/>
    <property type="evidence" value="ECO:0007669"/>
    <property type="project" value="TreeGrafter"/>
</dbReference>
<dbReference type="GO" id="GO:0005524">
    <property type="term" value="F:ATP binding"/>
    <property type="evidence" value="ECO:0007669"/>
    <property type="project" value="UniProtKB-KW"/>
</dbReference>
<keyword evidence="6" id="KW-0067">ATP-binding</keyword>
<dbReference type="SUPFAM" id="SSF57850">
    <property type="entry name" value="RING/U-box"/>
    <property type="match status" value="1"/>
</dbReference>
<dbReference type="CDD" id="cd18793">
    <property type="entry name" value="SF2_C_SNF"/>
    <property type="match status" value="1"/>
</dbReference>
<evidence type="ECO:0000256" key="3">
    <source>
        <dbReference type="ARBA" id="ARBA00022771"/>
    </source>
</evidence>
<proteinExistence type="predicted"/>
<dbReference type="InterPro" id="IPR014001">
    <property type="entry name" value="Helicase_ATP-bd"/>
</dbReference>
<evidence type="ECO:0000256" key="1">
    <source>
        <dbReference type="ARBA" id="ARBA00022723"/>
    </source>
</evidence>
<sequence>MASLKRILNHDDDPADNHWQRAILECHQDNKFSDEPVLADQSWGLGSLLLNADSTHDDLHLDLSQSEPGSDAFLYADYDIEAWAAQYLPSDEGLLDAPEIGAHSVTSEHSLNGPSGELCYGMIYRTAVKLVGDMSQIKTKLHADNISKNAGNYIFEIQRSSDQVYLSFPDGAKFALLDTRTAKILNGLLSLPSIHLEALVDSTTLYDVICRATKASDASLRVNINVYGSKESYKEAGHHLSAGRIYLQDPDQRSPGSTYENPHVLAFPGLQAQHMDLNPKGIGDSVLRGDDTLQFQRTVSNVYATLKRSSHLTRMIGDTRVRTQLLQHQEEALWYLMQRECGPVSPEFSLWRRVELDGHVSYRHAITNAISLVLPSETGGGVLADEMGMGKSLSMLSLVTKTLENAHQWASNGTAALSNEEWTRKQVSRATLVVVSSALLLNSWQSEIDTHLDGTIRTIKYHGHKRERIPTIIGDADIVLTTYHTLAVDLAAKKSPMHEIVWFRVVLDEAHTIRRRSTTFYQSVSRLSANSRWCLTGTPIQNRLEDIGTLFTFIRVAPFDSMATFRRFIVIPFEEGGKGRTLACERLRLLMDSLCLRRTKDLIHLPDQQDSIRVIEFTREEREQYEQTKKIMVRAIRQNADEAHKKSLFGMFQAQLQLRILCNHGTFQRLFSWASKRNLLDEKEAALCSVGQNGEIKCSSCRQSMPILGTNRVYRTYAERCAHVLCLECLDEKAQEDGGDEFSLPSQCPLCDAASVARVATEAGGSFAAQEGRQDNYFRSEGHSSKMAALIFDVQKDLLRKKSIIFSCWTRTLDLIAKHLNQYLIPFERIDGECPLPRRQKILDDFARTSETPVLIMTTGTGAFGLNLTVANRVFIVEPQWNPSVENQAIARALRLGQGQSVLVTRYVMQGTVEQEMRSQQDRKLKIAEAGWESQS</sequence>
<dbReference type="Pfam" id="PF00176">
    <property type="entry name" value="SNF2-rel_dom"/>
    <property type="match status" value="1"/>
</dbReference>
<dbReference type="PROSITE" id="PS50089">
    <property type="entry name" value="ZF_RING_2"/>
    <property type="match status" value="1"/>
</dbReference>
<dbReference type="InterPro" id="IPR038718">
    <property type="entry name" value="SNF2-like_sf"/>
</dbReference>
<dbReference type="InterPro" id="IPR049730">
    <property type="entry name" value="SNF2/RAD54-like_C"/>
</dbReference>
<dbReference type="GO" id="GO:0008094">
    <property type="term" value="F:ATP-dependent activity, acting on DNA"/>
    <property type="evidence" value="ECO:0007669"/>
    <property type="project" value="TreeGrafter"/>
</dbReference>
<dbReference type="PROSITE" id="PS51194">
    <property type="entry name" value="HELICASE_CTER"/>
    <property type="match status" value="1"/>
</dbReference>
<evidence type="ECO:0000256" key="5">
    <source>
        <dbReference type="ARBA" id="ARBA00022833"/>
    </source>
</evidence>
<dbReference type="Gene3D" id="3.40.50.300">
    <property type="entry name" value="P-loop containing nucleotide triphosphate hydrolases"/>
    <property type="match status" value="1"/>
</dbReference>
<organism evidence="11 12">
    <name type="scientific">Endocarpon pusillum</name>
    <dbReference type="NCBI Taxonomy" id="364733"/>
    <lineage>
        <taxon>Eukaryota</taxon>
        <taxon>Fungi</taxon>
        <taxon>Dikarya</taxon>
        <taxon>Ascomycota</taxon>
        <taxon>Pezizomycotina</taxon>
        <taxon>Eurotiomycetes</taxon>
        <taxon>Chaetothyriomycetidae</taxon>
        <taxon>Verrucariales</taxon>
        <taxon>Verrucariaceae</taxon>
        <taxon>Endocarpon</taxon>
    </lineage>
</organism>
<dbReference type="Gene3D" id="3.40.50.10810">
    <property type="entry name" value="Tandem AAA-ATPase domain"/>
    <property type="match status" value="1"/>
</dbReference>
<keyword evidence="3 7" id="KW-0863">Zinc-finger</keyword>